<dbReference type="GO" id="GO:0019252">
    <property type="term" value="P:starch biosynthetic process"/>
    <property type="evidence" value="ECO:0007669"/>
    <property type="project" value="UniProtKB-KW"/>
</dbReference>
<keyword evidence="21" id="KW-0418">Kinase</keyword>
<dbReference type="NCBIfam" id="NF003742">
    <property type="entry name" value="PRK05339.1"/>
    <property type="match status" value="1"/>
</dbReference>
<dbReference type="Proteomes" id="UP000682877">
    <property type="component" value="Chromosome 3"/>
</dbReference>
<dbReference type="FunFam" id="3.40.50.2000:FF:000048">
    <property type="entry name" value="Starch synthase, chloroplastic/amyloplastic"/>
    <property type="match status" value="1"/>
</dbReference>
<evidence type="ECO:0000256" key="30">
    <source>
        <dbReference type="ARBA" id="ARBA00023324"/>
    </source>
</evidence>
<comment type="subcellular location">
    <subcellularLocation>
        <location evidence="6">Plastid</location>
        <location evidence="6">Amyloplast</location>
    </subcellularLocation>
    <subcellularLocation>
        <location evidence="5">Plastid</location>
        <location evidence="5">Chloroplast</location>
    </subcellularLocation>
    <subcellularLocation>
        <location evidence="4">Vacuole</location>
    </subcellularLocation>
</comment>
<dbReference type="InterPro" id="IPR026565">
    <property type="entry name" value="PPDK_reg"/>
</dbReference>
<evidence type="ECO:0000256" key="33">
    <source>
        <dbReference type="PIRSR" id="PIRSR600823-3"/>
    </source>
</evidence>
<keyword evidence="14" id="KW-0349">Heme</keyword>
<dbReference type="InterPro" id="IPR010255">
    <property type="entry name" value="Haem_peroxidase_sf"/>
</dbReference>
<feature type="binding site" evidence="33">
    <location>
        <position position="561"/>
    </location>
    <ligand>
        <name>Ca(2+)</name>
        <dbReference type="ChEBI" id="CHEBI:29108"/>
        <label>2</label>
    </ligand>
</feature>
<keyword evidence="23" id="KW-0750">Starch biosynthesis</keyword>
<evidence type="ECO:0000256" key="14">
    <source>
        <dbReference type="ARBA" id="ARBA00022617"/>
    </source>
</evidence>
<dbReference type="Pfam" id="PF13692">
    <property type="entry name" value="Glyco_trans_1_4"/>
    <property type="match status" value="1"/>
</dbReference>
<feature type="binding site" evidence="33">
    <location>
        <position position="611"/>
    </location>
    <ligand>
        <name>Ca(2+)</name>
        <dbReference type="ChEBI" id="CHEBI:29108"/>
        <label>2</label>
    </ligand>
</feature>
<comment type="catalytic activity">
    <reaction evidence="2">
        <text>[(1-&gt;4)-alpha-D-glucosyl](n) + ADP-alpha-D-glucose = [(1-&gt;4)-alpha-D-glucosyl](n+1) + ADP + H(+)</text>
        <dbReference type="Rhea" id="RHEA:18189"/>
        <dbReference type="Rhea" id="RHEA-COMP:9584"/>
        <dbReference type="Rhea" id="RHEA-COMP:9587"/>
        <dbReference type="ChEBI" id="CHEBI:15378"/>
        <dbReference type="ChEBI" id="CHEBI:15444"/>
        <dbReference type="ChEBI" id="CHEBI:57498"/>
        <dbReference type="ChEBI" id="CHEBI:456216"/>
        <dbReference type="EC" id="2.4.1.21"/>
    </reaction>
</comment>
<evidence type="ECO:0000256" key="16">
    <source>
        <dbReference type="ARBA" id="ARBA00022676"/>
    </source>
</evidence>
<keyword evidence="30" id="KW-0376">Hydrogen peroxide</keyword>
<evidence type="ECO:0000256" key="2">
    <source>
        <dbReference type="ARBA" id="ARBA00001478"/>
    </source>
</evidence>
<evidence type="ECO:0000256" key="35">
    <source>
        <dbReference type="PIRSR" id="PIRSR600823-5"/>
    </source>
</evidence>
<proteinExistence type="inferred from homology"/>
<evidence type="ECO:0000256" key="20">
    <source>
        <dbReference type="ARBA" id="ARBA00022741"/>
    </source>
</evidence>
<evidence type="ECO:0000256" key="18">
    <source>
        <dbReference type="ARBA" id="ARBA00022723"/>
    </source>
</evidence>
<evidence type="ECO:0000256" key="29">
    <source>
        <dbReference type="ARBA" id="ARBA00023234"/>
    </source>
</evidence>
<feature type="binding site" evidence="33">
    <location>
        <position position="438"/>
    </location>
    <ligand>
        <name>Ca(2+)</name>
        <dbReference type="ChEBI" id="CHEBI:29108"/>
        <label>1</label>
    </ligand>
</feature>
<dbReference type="GO" id="GO:0020037">
    <property type="term" value="F:heme binding"/>
    <property type="evidence" value="ECO:0007669"/>
    <property type="project" value="InterPro"/>
</dbReference>
<dbReference type="InterPro" id="IPR000823">
    <property type="entry name" value="Peroxidase_pln"/>
</dbReference>
<dbReference type="InterPro" id="IPR005177">
    <property type="entry name" value="Kinase-pyrophosphorylase"/>
</dbReference>
<feature type="binding site" description="axial binding residue" evidence="33">
    <location>
        <position position="560"/>
    </location>
    <ligand>
        <name>heme b</name>
        <dbReference type="ChEBI" id="CHEBI:60344"/>
    </ligand>
    <ligandPart>
        <name>Fe</name>
        <dbReference type="ChEBI" id="CHEBI:18248"/>
    </ligandPart>
</feature>
<feature type="disulfide bond" evidence="35">
    <location>
        <begin position="439"/>
        <end position="444"/>
    </location>
</feature>
<keyword evidence="27 35" id="KW-1015">Disulfide bond</keyword>
<dbReference type="GO" id="GO:0009507">
    <property type="term" value="C:chloroplast"/>
    <property type="evidence" value="ECO:0007669"/>
    <property type="project" value="UniProtKB-SubCell"/>
</dbReference>
<comment type="function">
    <text evidence="3">Removal of H(2)O(2), oxidation of toxic reductants, biosynthesis and degradation of lignin, suberization, auxin catabolism, response to environmental stresses such as wounding, pathogen attack and oxidative stress. These functions might be dependent on each isozyme/isoform in each plant tissue.</text>
</comment>
<feature type="compositionally biased region" description="Basic and acidic residues" evidence="36">
    <location>
        <begin position="987"/>
        <end position="1000"/>
    </location>
</feature>
<feature type="compositionally biased region" description="Polar residues" evidence="36">
    <location>
        <begin position="892"/>
        <end position="901"/>
    </location>
</feature>
<evidence type="ECO:0000256" key="26">
    <source>
        <dbReference type="ARBA" id="ARBA00023004"/>
    </source>
</evidence>
<comment type="similarity">
    <text evidence="9">Belongs to the glycosyltransferase 1 family. Bacterial/plant glycogen synthase subfamily.</text>
</comment>
<feature type="disulfide bond" evidence="35">
    <location>
        <begin position="406"/>
        <end position="484"/>
    </location>
</feature>
<feature type="compositionally biased region" description="Low complexity" evidence="36">
    <location>
        <begin position="902"/>
        <end position="917"/>
    </location>
</feature>
<keyword evidence="10" id="KW-0964">Secreted</keyword>
<evidence type="ECO:0000256" key="4">
    <source>
        <dbReference type="ARBA" id="ARBA00004116"/>
    </source>
</evidence>
<keyword evidence="24" id="KW-0809">Transit peptide</keyword>
<dbReference type="PANTHER" id="PTHR45825:SF2">
    <property type="entry name" value="STARCH SYNTHASE 2, CHLOROPLASTIC_AMYLOPLASTIC"/>
    <property type="match status" value="1"/>
</dbReference>
<dbReference type="SUPFAM" id="SSF48113">
    <property type="entry name" value="Heme-dependent peroxidases"/>
    <property type="match status" value="1"/>
</dbReference>
<feature type="disulfide bond" evidence="35">
    <location>
        <begin position="567"/>
        <end position="599"/>
    </location>
</feature>
<protein>
    <recommendedName>
        <fullName evidence="37">Plant heme peroxidase family profile domain-containing protein</fullName>
    </recommendedName>
</protein>
<comment type="cofactor">
    <cofactor evidence="33">
        <name>Ca(2+)</name>
        <dbReference type="ChEBI" id="CHEBI:29108"/>
    </cofactor>
    <text evidence="33">Binds 2 calcium ions per subunit.</text>
</comment>
<dbReference type="GO" id="GO:0004373">
    <property type="term" value="F:alpha-1,4-glucan glucosyltransferase (UDP-glucose donor) activity"/>
    <property type="evidence" value="ECO:0007669"/>
    <property type="project" value="InterPro"/>
</dbReference>
<evidence type="ECO:0000256" key="3">
    <source>
        <dbReference type="ARBA" id="ARBA00002322"/>
    </source>
</evidence>
<evidence type="ECO:0000256" key="17">
    <source>
        <dbReference type="ARBA" id="ARBA00022679"/>
    </source>
</evidence>
<dbReference type="GO" id="GO:0140825">
    <property type="term" value="F:lactoperoxidase activity"/>
    <property type="evidence" value="ECO:0007669"/>
    <property type="project" value="UniProtKB-EC"/>
</dbReference>
<feature type="compositionally biased region" description="Polar residues" evidence="36">
    <location>
        <begin position="947"/>
        <end position="964"/>
    </location>
</feature>
<keyword evidence="17" id="KW-0808">Transferase</keyword>
<dbReference type="Pfam" id="PF08323">
    <property type="entry name" value="Glyco_transf_5"/>
    <property type="match status" value="1"/>
</dbReference>
<evidence type="ECO:0000259" key="37">
    <source>
        <dbReference type="PROSITE" id="PS50873"/>
    </source>
</evidence>
<evidence type="ECO:0000256" key="15">
    <source>
        <dbReference type="ARBA" id="ARBA00022640"/>
    </source>
</evidence>
<evidence type="ECO:0000256" key="27">
    <source>
        <dbReference type="ARBA" id="ARBA00023157"/>
    </source>
</evidence>
<dbReference type="NCBIfam" id="TIGR02095">
    <property type="entry name" value="glgA"/>
    <property type="match status" value="1"/>
</dbReference>
<keyword evidence="25" id="KW-0560">Oxidoreductase</keyword>
<feature type="region of interest" description="Disordered" evidence="36">
    <location>
        <begin position="832"/>
        <end position="1020"/>
    </location>
</feature>
<dbReference type="CDD" id="cd03791">
    <property type="entry name" value="GT5_Glycogen_synthase_DULL1-like"/>
    <property type="match status" value="1"/>
</dbReference>
<dbReference type="SUPFAM" id="SSF53756">
    <property type="entry name" value="UDP-Glycosyltransferase/glycogen phosphorylase"/>
    <property type="match status" value="1"/>
</dbReference>
<keyword evidence="22 33" id="KW-0106">Calcium</keyword>
<dbReference type="Pfam" id="PF03618">
    <property type="entry name" value="Kinase-PPPase"/>
    <property type="match status" value="1"/>
</dbReference>
<dbReference type="GO" id="GO:0010021">
    <property type="term" value="P:amylopectin biosynthetic process"/>
    <property type="evidence" value="ECO:0007669"/>
    <property type="project" value="UniProtKB-ARBA"/>
</dbReference>
<dbReference type="InterPro" id="IPR019794">
    <property type="entry name" value="Peroxidases_AS"/>
</dbReference>
<evidence type="ECO:0000256" key="24">
    <source>
        <dbReference type="ARBA" id="ARBA00022946"/>
    </source>
</evidence>
<keyword evidence="29" id="KW-0035">Amyloplast</keyword>
<feature type="binding site" evidence="33">
    <location>
        <position position="441"/>
    </location>
    <ligand>
        <name>Ca(2+)</name>
        <dbReference type="ChEBI" id="CHEBI:29108"/>
        <label>1</label>
    </ligand>
</feature>
<sequence length="1517" mass="166658">MNLHGVSSGHLEPNSEPPIPTGSSSPKLKISPKLNRWSMGRTLRSGGKLDRPIHRSDNTPRRQVTEAKQTDEADKKTTAIDVEITAGKSIYLVSDGTGWTAEHSVNAALGQFEDFSLNRGSSVNTHLFSWVEDEERLIEIIKQAAKEGAMCFYTLANPSMAKSAKQACDQLGVLSVDILGPIIEGIASHLGVSPSGLTRGAPGRVKTLNDAYFKRIEAIEFTIKQDDGTLPENLSKADIVLVGVSRTGKTPLSTYIAQKGYKVANVPFVMGVEPPRTLFEVEPRKVFGLKIQLVVLQAIRRTRAKTLGVDTEAENNYSGIDLVRKELDFASRIYAANPGWAVIDVTNKAIEETAAVILRLYHDGRDTSTTKMAASKRLVVSCLFLVLLFAQAYSQGLKVGFYSKTCPQVEGIVRKVVFDAMKKAPTLGAPLLRMFFHDCFVRGCDGSVLLDKPNNQAEKSAVPNLSLRGFGIIDDSKAALEKVCPGIVSCSDILALIARDAMVALEGPSWEVETGRRDGRVSNINEVNLPSPFDNITKLINDFRSKGLNEKDLVILSGGHTIGIGHCPLLTNRLYNFTGKGDSDPSLDSEYAAKLRQKCKPTDTTTALEMDPGSFKTFDVSYFTLVAKRRGLFQSDAALLDNSKTRAYVLQQVRTHGSMFFNDFGVSMVKMGRIGVLTGQAGEIPVAATSLATKHSFFSLLSDKAFVFGSTLFGFSQLVAESSFPLLCQIKTQRRVVTSSTLRNSSLVRVSFPELPSGSLSFRCRSFVLGHRWKCVRRVEATGSDSSESASGGDEPEDALQATIEKSKKVLAMQRNLLQQIAERRKLVSSIKESKPNLDDGKDSSKEEYGSSVNANTDATKKETMDGDGNGTVSPSSYGKSSLNKEPEAKSLSPSTESLKNSKQSSASVISSSPVTSPEKPSDVAANGKPWSSVVASSLDPPYKPSSVMTSPEKTSPEKPSQSRAGAFWSDPLPSYLTKAPETSSMRTEEYVETREEKTPEVASSETNEPEKDEEKPPPLAGANVMNVILVAAECAPFSKTGGLGDVAGALPKALARRGHRVMVVVPRYAEYAEAKDLGVRKRYKVAGQDMEVMYFHAYIDGVDFVFIDSPVFRHLSNNIYGGNRLDILKRMVLFCKAAVEVPWYVPCGGVCYGDGNLAFIANDWHTALLPVYLKAYYRDHGIMKYTRSVLVIHNIAHQGRGPVDDFSYVDLPNHYLDSFKLYDPVGGEHFNIFAAGLKAADRVLTVSHGYSWEVKTLEGGWGLHNIINENDWKFRGIVNGIDTQEWNPKFDTFLHSDDYTNYSLENLHIGKPQCKAALQKELGLPVRPDVPLIGFIGRLDHQKGVDLIAEAVPWMMSQDVQLVMLGSGRPDLEEVLRQMEHQYRDKARGWVGFSVKTAHRITAGADILLMPSRFEPCGLNQLYAMNYGTIPVVHAVGGLRDTVQQFDPYSETGLGWTFDSAEAGKLIHALGNCLLTYREYKESWEGLQRRGMTQDLSWDNAAEKYEEVLVAAKYHW</sequence>
<dbReference type="Gene3D" id="3.40.50.2000">
    <property type="entry name" value="Glycogen Phosphorylase B"/>
    <property type="match status" value="2"/>
</dbReference>
<evidence type="ECO:0000256" key="32">
    <source>
        <dbReference type="PIRSR" id="PIRSR600823-2"/>
    </source>
</evidence>
<dbReference type="InterPro" id="IPR033905">
    <property type="entry name" value="Secretory_peroxidase"/>
</dbReference>
<keyword evidence="39" id="KW-1185">Reference proteome</keyword>
<comment type="catalytic activity">
    <reaction evidence="1">
        <text>2 a phenolic donor + H2O2 = 2 a phenolic radical donor + 2 H2O</text>
        <dbReference type="Rhea" id="RHEA:56136"/>
        <dbReference type="ChEBI" id="CHEBI:15377"/>
        <dbReference type="ChEBI" id="CHEBI:16240"/>
        <dbReference type="ChEBI" id="CHEBI:139520"/>
        <dbReference type="ChEBI" id="CHEBI:139521"/>
        <dbReference type="EC" id="1.11.1.7"/>
    </reaction>
</comment>
<dbReference type="GO" id="GO:0005524">
    <property type="term" value="F:ATP binding"/>
    <property type="evidence" value="ECO:0007669"/>
    <property type="project" value="InterPro"/>
</dbReference>
<feature type="compositionally biased region" description="Basic and acidic residues" evidence="36">
    <location>
        <begin position="47"/>
        <end position="75"/>
    </location>
</feature>
<dbReference type="InterPro" id="IPR011835">
    <property type="entry name" value="GS/SS"/>
</dbReference>
<name>A0A8S1ZXZ4_ARAAE</name>
<feature type="domain" description="Plant heme peroxidase family profile" evidence="37">
    <location>
        <begin position="396"/>
        <end position="684"/>
    </location>
</feature>
<gene>
    <name evidence="38" type="ORF">AARE701A_LOCUS6082</name>
</gene>
<keyword evidence="15" id="KW-0934">Plastid</keyword>
<dbReference type="GO" id="GO:0004674">
    <property type="term" value="F:protein serine/threonine kinase activity"/>
    <property type="evidence" value="ECO:0007669"/>
    <property type="project" value="UniProtKB-KW"/>
</dbReference>
<dbReference type="FunFam" id="1.10.520.10:FF:000001">
    <property type="entry name" value="Peroxidase"/>
    <property type="match status" value="1"/>
</dbReference>
<dbReference type="HAMAP" id="MF_00484">
    <property type="entry name" value="Glycogen_synth"/>
    <property type="match status" value="1"/>
</dbReference>
<evidence type="ECO:0000256" key="10">
    <source>
        <dbReference type="ARBA" id="ARBA00022525"/>
    </source>
</evidence>
<organism evidence="38 39">
    <name type="scientific">Arabidopsis arenosa</name>
    <name type="common">Sand rock-cress</name>
    <name type="synonym">Cardaminopsis arenosa</name>
    <dbReference type="NCBI Taxonomy" id="38785"/>
    <lineage>
        <taxon>Eukaryota</taxon>
        <taxon>Viridiplantae</taxon>
        <taxon>Streptophyta</taxon>
        <taxon>Embryophyta</taxon>
        <taxon>Tracheophyta</taxon>
        <taxon>Spermatophyta</taxon>
        <taxon>Magnoliopsida</taxon>
        <taxon>eudicotyledons</taxon>
        <taxon>Gunneridae</taxon>
        <taxon>Pentapetalae</taxon>
        <taxon>rosids</taxon>
        <taxon>malvids</taxon>
        <taxon>Brassicales</taxon>
        <taxon>Brassicaceae</taxon>
        <taxon>Camelineae</taxon>
        <taxon>Arabidopsis</taxon>
    </lineage>
</organism>
<feature type="active site" description="Proton acceptor" evidence="31">
    <location>
        <position position="437"/>
    </location>
</feature>
<evidence type="ECO:0000256" key="7">
    <source>
        <dbReference type="ARBA" id="ARBA00004727"/>
    </source>
</evidence>
<keyword evidence="13" id="KW-0575">Peroxidase</keyword>
<dbReference type="PANTHER" id="PTHR45825">
    <property type="entry name" value="GRANULE-BOUND STARCH SYNTHASE 1, CHLOROPLASTIC/AMYLOPLASTIC"/>
    <property type="match status" value="1"/>
</dbReference>
<dbReference type="Gene3D" id="1.10.520.10">
    <property type="match status" value="1"/>
</dbReference>
<reference evidence="38" key="1">
    <citation type="submission" date="2021-01" db="EMBL/GenBank/DDBJ databases">
        <authorList>
            <person name="Bezrukov I."/>
        </authorList>
    </citation>
    <scope>NUCLEOTIDE SEQUENCE</scope>
</reference>
<accession>A0A8S1ZXZ4</accession>
<dbReference type="GO" id="GO:0005773">
    <property type="term" value="C:vacuole"/>
    <property type="evidence" value="ECO:0007669"/>
    <property type="project" value="UniProtKB-SubCell"/>
</dbReference>
<evidence type="ECO:0000256" key="9">
    <source>
        <dbReference type="ARBA" id="ARBA00010281"/>
    </source>
</evidence>
<feature type="binding site" evidence="33">
    <location>
        <position position="458"/>
    </location>
    <ligand>
        <name>Ca(2+)</name>
        <dbReference type="ChEBI" id="CHEBI:29108"/>
        <label>1</label>
    </ligand>
</feature>
<feature type="compositionally biased region" description="Low complexity" evidence="36">
    <location>
        <begin position="23"/>
        <end position="34"/>
    </location>
</feature>
<keyword evidence="20" id="KW-0547">Nucleotide-binding</keyword>
<feature type="compositionally biased region" description="Basic and acidic residues" evidence="36">
    <location>
        <begin position="832"/>
        <end position="849"/>
    </location>
</feature>
<evidence type="ECO:0000256" key="13">
    <source>
        <dbReference type="ARBA" id="ARBA00022559"/>
    </source>
</evidence>
<dbReference type="FunFam" id="1.10.420.10:FF:000008">
    <property type="entry name" value="Peroxidase"/>
    <property type="match status" value="1"/>
</dbReference>
<comment type="cofactor">
    <cofactor evidence="33">
        <name>heme b</name>
        <dbReference type="ChEBI" id="CHEBI:60344"/>
    </cofactor>
    <text evidence="33">Binds 1 heme b (iron(II)-protoporphyrin IX) group per subunit.</text>
</comment>
<dbReference type="GO" id="GO:0009501">
    <property type="term" value="C:amyloplast"/>
    <property type="evidence" value="ECO:0007669"/>
    <property type="project" value="UniProtKB-SubCell"/>
</dbReference>
<dbReference type="Pfam" id="PF00141">
    <property type="entry name" value="peroxidase"/>
    <property type="match status" value="1"/>
</dbReference>
<keyword evidence="18 33" id="KW-0479">Metal-binding</keyword>
<evidence type="ECO:0000256" key="21">
    <source>
        <dbReference type="ARBA" id="ARBA00022777"/>
    </source>
</evidence>
<dbReference type="InterPro" id="IPR002016">
    <property type="entry name" value="Haem_peroxidase"/>
</dbReference>
<evidence type="ECO:0000256" key="19">
    <source>
        <dbReference type="ARBA" id="ARBA00022729"/>
    </source>
</evidence>
<dbReference type="PRINTS" id="PR00461">
    <property type="entry name" value="PLPEROXIDASE"/>
</dbReference>
<dbReference type="GO" id="GO:0009011">
    <property type="term" value="F:alpha-1,4-glucan glucosyltransferase (ADP-glucose donor) activity"/>
    <property type="evidence" value="ECO:0007669"/>
    <property type="project" value="UniProtKB-EC"/>
</dbReference>
<evidence type="ECO:0000256" key="23">
    <source>
        <dbReference type="ARBA" id="ARBA00022922"/>
    </source>
</evidence>
<dbReference type="EMBL" id="LR999453">
    <property type="protein sequence ID" value="CAE5965789.1"/>
    <property type="molecule type" value="Genomic_DNA"/>
</dbReference>
<feature type="binding site" evidence="32">
    <location>
        <position position="530"/>
    </location>
    <ligand>
        <name>substrate</name>
    </ligand>
</feature>
<evidence type="ECO:0000256" key="28">
    <source>
        <dbReference type="ARBA" id="ARBA00023180"/>
    </source>
</evidence>
<dbReference type="Gene3D" id="1.10.420.10">
    <property type="entry name" value="Peroxidase, domain 2"/>
    <property type="match status" value="1"/>
</dbReference>
<evidence type="ECO:0000313" key="38">
    <source>
        <dbReference type="EMBL" id="CAE5965789.1"/>
    </source>
</evidence>
<comment type="pathway">
    <text evidence="7">Glycan biosynthesis; starch biosynthesis.</text>
</comment>
<dbReference type="InterPro" id="IPR019793">
    <property type="entry name" value="Peroxidases_heam-ligand_BS"/>
</dbReference>
<comment type="similarity">
    <text evidence="8">Belongs to the peroxidase family. Ascorbate peroxidase subfamily.</text>
</comment>
<evidence type="ECO:0000256" key="12">
    <source>
        <dbReference type="ARBA" id="ARBA00022528"/>
    </source>
</evidence>
<evidence type="ECO:0000256" key="1">
    <source>
        <dbReference type="ARBA" id="ARBA00000189"/>
    </source>
</evidence>
<evidence type="ECO:0000256" key="11">
    <source>
        <dbReference type="ARBA" id="ARBA00022527"/>
    </source>
</evidence>
<feature type="binding site" evidence="33">
    <location>
        <position position="619"/>
    </location>
    <ligand>
        <name>Ca(2+)</name>
        <dbReference type="ChEBI" id="CHEBI:29108"/>
        <label>2</label>
    </ligand>
</feature>
<dbReference type="GO" id="GO:0006979">
    <property type="term" value="P:response to oxidative stress"/>
    <property type="evidence" value="ECO:0007669"/>
    <property type="project" value="InterPro"/>
</dbReference>
<keyword evidence="28" id="KW-0325">Glycoprotein</keyword>
<keyword evidence="16" id="KW-0328">Glycosyltransferase</keyword>
<dbReference type="FunFam" id="3.40.50.2000:FF:000025">
    <property type="entry name" value="Starch synthase, chloroplastic/amyloplastic"/>
    <property type="match status" value="1"/>
</dbReference>
<keyword evidence="12" id="KW-0150">Chloroplast</keyword>
<evidence type="ECO:0000256" key="5">
    <source>
        <dbReference type="ARBA" id="ARBA00004229"/>
    </source>
</evidence>
<dbReference type="GO" id="GO:0046872">
    <property type="term" value="F:metal ion binding"/>
    <property type="evidence" value="ECO:0007669"/>
    <property type="project" value="UniProtKB-KW"/>
</dbReference>
<evidence type="ECO:0000256" key="25">
    <source>
        <dbReference type="ARBA" id="ARBA00023002"/>
    </source>
</evidence>
<evidence type="ECO:0000313" key="39">
    <source>
        <dbReference type="Proteomes" id="UP000682877"/>
    </source>
</evidence>
<dbReference type="PRINTS" id="PR00458">
    <property type="entry name" value="PEROXIDASE"/>
</dbReference>
<dbReference type="GO" id="GO:0042744">
    <property type="term" value="P:hydrogen peroxide catabolic process"/>
    <property type="evidence" value="ECO:0007669"/>
    <property type="project" value="UniProtKB-KW"/>
</dbReference>
<dbReference type="PROSITE" id="PS00436">
    <property type="entry name" value="PEROXIDASE_2"/>
    <property type="match status" value="1"/>
</dbReference>
<keyword evidence="26 33" id="KW-0408">Iron</keyword>
<feature type="binding site" evidence="33">
    <location>
        <position position="445"/>
    </location>
    <ligand>
        <name>Ca(2+)</name>
        <dbReference type="ChEBI" id="CHEBI:29108"/>
        <label>1</label>
    </ligand>
</feature>
<dbReference type="HAMAP" id="MF_00921">
    <property type="entry name" value="PDRP"/>
    <property type="match status" value="1"/>
</dbReference>
<keyword evidence="11" id="KW-0723">Serine/threonine-protein kinase</keyword>
<feature type="region of interest" description="Disordered" evidence="36">
    <location>
        <begin position="1"/>
        <end position="75"/>
    </location>
</feature>
<dbReference type="CDD" id="cd00693">
    <property type="entry name" value="secretory_peroxidase"/>
    <property type="match status" value="1"/>
</dbReference>
<feature type="binding site" evidence="33">
    <location>
        <position position="447"/>
    </location>
    <ligand>
        <name>Ca(2+)</name>
        <dbReference type="ChEBI" id="CHEBI:29108"/>
        <label>1</label>
    </ligand>
</feature>
<dbReference type="PROSITE" id="PS50873">
    <property type="entry name" value="PEROXIDASE_4"/>
    <property type="match status" value="1"/>
</dbReference>
<keyword evidence="19" id="KW-0732">Signal</keyword>
<evidence type="ECO:0000256" key="31">
    <source>
        <dbReference type="PIRSR" id="PIRSR600823-1"/>
    </source>
</evidence>
<dbReference type="InterPro" id="IPR013534">
    <property type="entry name" value="Starch_synth_cat_dom"/>
</dbReference>
<feature type="compositionally biased region" description="Polar residues" evidence="36">
    <location>
        <begin position="871"/>
        <end position="882"/>
    </location>
</feature>
<dbReference type="PROSITE" id="PS00435">
    <property type="entry name" value="PEROXIDASE_1"/>
    <property type="match status" value="1"/>
</dbReference>
<evidence type="ECO:0000256" key="36">
    <source>
        <dbReference type="SAM" id="MobiDB-lite"/>
    </source>
</evidence>
<evidence type="ECO:0000256" key="6">
    <source>
        <dbReference type="ARBA" id="ARBA00004602"/>
    </source>
</evidence>
<evidence type="ECO:0000256" key="22">
    <source>
        <dbReference type="ARBA" id="ARBA00022837"/>
    </source>
</evidence>
<feature type="binding site" evidence="33">
    <location>
        <position position="443"/>
    </location>
    <ligand>
        <name>Ca(2+)</name>
        <dbReference type="ChEBI" id="CHEBI:29108"/>
        <label>1</label>
    </ligand>
</feature>
<feature type="site" description="Transition state stabilizer" evidence="34">
    <location>
        <position position="433"/>
    </location>
</feature>
<evidence type="ECO:0000256" key="8">
    <source>
        <dbReference type="ARBA" id="ARBA00006873"/>
    </source>
</evidence>
<evidence type="ECO:0000256" key="34">
    <source>
        <dbReference type="PIRSR" id="PIRSR600823-4"/>
    </source>
</evidence>